<gene>
    <name evidence="3" type="primary">LOC128311710</name>
</gene>
<feature type="region of interest" description="Disordered" evidence="1">
    <location>
        <begin position="158"/>
        <end position="249"/>
    </location>
</feature>
<name>A0ABM3NGS1_ACIJB</name>
<keyword evidence="2" id="KW-1185">Reference proteome</keyword>
<evidence type="ECO:0000313" key="2">
    <source>
        <dbReference type="Proteomes" id="UP001652583"/>
    </source>
</evidence>
<feature type="compositionally biased region" description="Basic residues" evidence="1">
    <location>
        <begin position="87"/>
        <end position="97"/>
    </location>
</feature>
<accession>A0ABM3NGS1</accession>
<protein>
    <submittedName>
        <fullName evidence="3">tRNA (Guanine-N(7)-)-methyltransferase-like</fullName>
    </submittedName>
</protein>
<sequence>MTGLKASLSACPVPGQSERRKEKGEGNFGRSSGSREAVARRFSPQPRRRRRRGPNSEASCCPGGEESGPTGFLGHSPSSREGAGPRGRGRAGVRRGRGGPPAPGVPPRQGRPRQRPQVPHARPTRRESPPNVGLAAANGWPSDWLVEAAAALRAGTRYRPQAAAPACDPAKVPGPRGRDYSGLRPGPSTRAARPPSAAASGLGPETPTLSGPGRLHPLTPRPPSAPARGGCPVDPTAHRTRPALATEAP</sequence>
<dbReference type="Proteomes" id="UP001652583">
    <property type="component" value="Chromosome D1"/>
</dbReference>
<proteinExistence type="predicted"/>
<reference evidence="3" key="1">
    <citation type="submission" date="2025-08" db="UniProtKB">
        <authorList>
            <consortium name="RefSeq"/>
        </authorList>
    </citation>
    <scope>IDENTIFICATION</scope>
    <source>
        <tissue evidence="3">Blood</tissue>
    </source>
</reference>
<organism evidence="2 3">
    <name type="scientific">Acinonyx jubatus</name>
    <name type="common">Cheetah</name>
    <dbReference type="NCBI Taxonomy" id="32536"/>
    <lineage>
        <taxon>Eukaryota</taxon>
        <taxon>Metazoa</taxon>
        <taxon>Chordata</taxon>
        <taxon>Craniata</taxon>
        <taxon>Vertebrata</taxon>
        <taxon>Euteleostomi</taxon>
        <taxon>Mammalia</taxon>
        <taxon>Eutheria</taxon>
        <taxon>Laurasiatheria</taxon>
        <taxon>Carnivora</taxon>
        <taxon>Feliformia</taxon>
        <taxon>Felidae</taxon>
        <taxon>Felinae</taxon>
        <taxon>Acinonyx</taxon>
    </lineage>
</organism>
<evidence type="ECO:0000313" key="3">
    <source>
        <dbReference type="RefSeq" id="XP_053058627.1"/>
    </source>
</evidence>
<dbReference type="RefSeq" id="XP_053058627.1">
    <property type="nucleotide sequence ID" value="XM_053202652.1"/>
</dbReference>
<feature type="compositionally biased region" description="Low complexity" evidence="1">
    <location>
        <begin position="184"/>
        <end position="204"/>
    </location>
</feature>
<feature type="region of interest" description="Disordered" evidence="1">
    <location>
        <begin position="1"/>
        <end position="142"/>
    </location>
</feature>
<evidence type="ECO:0000256" key="1">
    <source>
        <dbReference type="SAM" id="MobiDB-lite"/>
    </source>
</evidence>
<dbReference type="GeneID" id="128311710"/>